<feature type="region of interest" description="Disordered" evidence="1">
    <location>
        <begin position="1"/>
        <end position="49"/>
    </location>
</feature>
<organism evidence="2 3">
    <name type="scientific">Synaphobranchus kaupii</name>
    <name type="common">Kaup's arrowtooth eel</name>
    <dbReference type="NCBI Taxonomy" id="118154"/>
    <lineage>
        <taxon>Eukaryota</taxon>
        <taxon>Metazoa</taxon>
        <taxon>Chordata</taxon>
        <taxon>Craniata</taxon>
        <taxon>Vertebrata</taxon>
        <taxon>Euteleostomi</taxon>
        <taxon>Actinopterygii</taxon>
        <taxon>Neopterygii</taxon>
        <taxon>Teleostei</taxon>
        <taxon>Anguilliformes</taxon>
        <taxon>Synaphobranchidae</taxon>
        <taxon>Synaphobranchus</taxon>
    </lineage>
</organism>
<sequence length="113" mass="13285">MSDGMKTAERLQSCRKRGRKRQRKKDEEATILPARQQTEEHQEREHLEEAVSQVYAEDERFGAVFTPKTPSGFYPLPLWFWNRVPRSRERNSRRPVGLAEQSENGQWNCGPVK</sequence>
<feature type="region of interest" description="Disordered" evidence="1">
    <location>
        <begin position="88"/>
        <end position="113"/>
    </location>
</feature>
<dbReference type="Proteomes" id="UP001152622">
    <property type="component" value="Chromosome 20"/>
</dbReference>
<protein>
    <submittedName>
        <fullName evidence="2">Uncharacterized protein</fullName>
    </submittedName>
</protein>
<dbReference type="AlphaFoldDB" id="A0A9Q1EBA0"/>
<feature type="compositionally biased region" description="Basic residues" evidence="1">
    <location>
        <begin position="13"/>
        <end position="23"/>
    </location>
</feature>
<evidence type="ECO:0000256" key="1">
    <source>
        <dbReference type="SAM" id="MobiDB-lite"/>
    </source>
</evidence>
<reference evidence="2" key="1">
    <citation type="journal article" date="2023" name="Science">
        <title>Genome structures resolve the early diversification of teleost fishes.</title>
        <authorList>
            <person name="Parey E."/>
            <person name="Louis A."/>
            <person name="Montfort J."/>
            <person name="Bouchez O."/>
            <person name="Roques C."/>
            <person name="Iampietro C."/>
            <person name="Lluch J."/>
            <person name="Castinel A."/>
            <person name="Donnadieu C."/>
            <person name="Desvignes T."/>
            <person name="Floi Bucao C."/>
            <person name="Jouanno E."/>
            <person name="Wen M."/>
            <person name="Mejri S."/>
            <person name="Dirks R."/>
            <person name="Jansen H."/>
            <person name="Henkel C."/>
            <person name="Chen W.J."/>
            <person name="Zahm M."/>
            <person name="Cabau C."/>
            <person name="Klopp C."/>
            <person name="Thompson A.W."/>
            <person name="Robinson-Rechavi M."/>
            <person name="Braasch I."/>
            <person name="Lecointre G."/>
            <person name="Bobe J."/>
            <person name="Postlethwait J.H."/>
            <person name="Berthelot C."/>
            <person name="Roest Crollius H."/>
            <person name="Guiguen Y."/>
        </authorList>
    </citation>
    <scope>NUCLEOTIDE SEQUENCE</scope>
    <source>
        <strain evidence="2">WJC10195</strain>
    </source>
</reference>
<evidence type="ECO:0000313" key="3">
    <source>
        <dbReference type="Proteomes" id="UP001152622"/>
    </source>
</evidence>
<proteinExistence type="predicted"/>
<evidence type="ECO:0000313" key="2">
    <source>
        <dbReference type="EMBL" id="KAJ8335678.1"/>
    </source>
</evidence>
<feature type="compositionally biased region" description="Basic and acidic residues" evidence="1">
    <location>
        <begin position="37"/>
        <end position="49"/>
    </location>
</feature>
<accession>A0A9Q1EBA0</accession>
<dbReference type="EMBL" id="JAINUF010000020">
    <property type="protein sequence ID" value="KAJ8335678.1"/>
    <property type="molecule type" value="Genomic_DNA"/>
</dbReference>
<keyword evidence="3" id="KW-1185">Reference proteome</keyword>
<comment type="caution">
    <text evidence="2">The sequence shown here is derived from an EMBL/GenBank/DDBJ whole genome shotgun (WGS) entry which is preliminary data.</text>
</comment>
<gene>
    <name evidence="2" type="ORF">SKAU_G00390200</name>
</gene>
<name>A0A9Q1EBA0_SYNKA</name>